<dbReference type="GO" id="GO:0006487">
    <property type="term" value="P:protein N-linked glycosylation"/>
    <property type="evidence" value="ECO:0007669"/>
    <property type="project" value="TreeGrafter"/>
</dbReference>
<dbReference type="PANTHER" id="PTHR45919">
    <property type="entry name" value="GDP-MAN:MAN(3)GLCNAC(2)-PP-DOL ALPHA-1,2-MANNOSYLTRANSFERASE"/>
    <property type="match status" value="1"/>
</dbReference>
<dbReference type="STRING" id="1227496.C489_11350"/>
<dbReference type="EMBL" id="AOID01000031">
    <property type="protein sequence ID" value="ELY67056.1"/>
    <property type="molecule type" value="Genomic_DNA"/>
</dbReference>
<dbReference type="PANTHER" id="PTHR45919:SF1">
    <property type="entry name" value="GDP-MAN:MAN(3)GLCNAC(2)-PP-DOL ALPHA-1,2-MANNOSYLTRANSFERASE"/>
    <property type="match status" value="1"/>
</dbReference>
<dbReference type="InterPro" id="IPR038013">
    <property type="entry name" value="ALG11"/>
</dbReference>
<dbReference type="Pfam" id="PF00534">
    <property type="entry name" value="Glycos_transf_1"/>
    <property type="match status" value="1"/>
</dbReference>
<keyword evidence="3" id="KW-1185">Reference proteome</keyword>
<evidence type="ECO:0000313" key="2">
    <source>
        <dbReference type="EMBL" id="ELY67056.1"/>
    </source>
</evidence>
<dbReference type="OrthoDB" id="132546at2157"/>
<evidence type="ECO:0000259" key="1">
    <source>
        <dbReference type="Pfam" id="PF00534"/>
    </source>
</evidence>
<gene>
    <name evidence="2" type="ORF">C489_11350</name>
</gene>
<sequence length="375" mass="42537">MANIAVFHPDLSSRGGGEAVCMNVLDALENEHTVTLYTLVRPDFESLNDYYRTSVSDVAIDHFGTTGRLLAKTGSVAAEYADVTFGRLQSSILNRYLDRRNHDLVVSTYNEFSFESPAIQYIHFPNFGVTRNSLLYQVYDRICDAIDGFNKMKIRESALLANSEWTAEVVEGIYGVRPDVVYPPIDTEGFDRLPWNDRESGFISIGRVEPSKHVLRNIEIVLRLRQRGHDVHLHHVGPVSHDRYAQKVRAVADGRDHIHLEGMVPRQELVDLICSHQYGLHGKEQEHFGMAVAELAAGRTLPFVHDSGGQREIVDNQPELLYDDTEAAVDTLDRVLVDTDLQEHLQTVLPDVEARYGRDRFRETIRTAVNRRLES</sequence>
<dbReference type="CDD" id="cd03801">
    <property type="entry name" value="GT4_PimA-like"/>
    <property type="match status" value="1"/>
</dbReference>
<dbReference type="PATRIC" id="fig|1227496.3.peg.2293"/>
<proteinExistence type="predicted"/>
<dbReference type="RefSeq" id="WP_006431352.1">
    <property type="nucleotide sequence ID" value="NZ_AOID01000031.1"/>
</dbReference>
<dbReference type="GO" id="GO:0016020">
    <property type="term" value="C:membrane"/>
    <property type="evidence" value="ECO:0007669"/>
    <property type="project" value="TreeGrafter"/>
</dbReference>
<dbReference type="SUPFAM" id="SSF53756">
    <property type="entry name" value="UDP-Glycosyltransferase/glycogen phosphorylase"/>
    <property type="match status" value="1"/>
</dbReference>
<protein>
    <submittedName>
        <fullName evidence="2">Group 1 glycosyl transferase</fullName>
    </submittedName>
</protein>
<reference evidence="2 3" key="1">
    <citation type="journal article" date="2014" name="PLoS Genet.">
        <title>Phylogenetically driven sequencing of extremely halophilic archaea reveals strategies for static and dynamic osmo-response.</title>
        <authorList>
            <person name="Becker E.A."/>
            <person name="Seitzer P.M."/>
            <person name="Tritt A."/>
            <person name="Larsen D."/>
            <person name="Krusor M."/>
            <person name="Yao A.I."/>
            <person name="Wu D."/>
            <person name="Madern D."/>
            <person name="Eisen J.A."/>
            <person name="Darling A.E."/>
            <person name="Facciotti M.T."/>
        </authorList>
    </citation>
    <scope>NUCLEOTIDE SEQUENCE [LARGE SCALE GENOMIC DNA]</scope>
    <source>
        <strain evidence="2 3">JCM 10478</strain>
    </source>
</reference>
<feature type="domain" description="Glycosyl transferase family 1" evidence="1">
    <location>
        <begin position="191"/>
        <end position="345"/>
    </location>
</feature>
<evidence type="ECO:0000313" key="3">
    <source>
        <dbReference type="Proteomes" id="UP000011632"/>
    </source>
</evidence>
<dbReference type="GO" id="GO:0004377">
    <property type="term" value="F:GDP-Man:Man(3)GlcNAc(2)-PP-Dol alpha-1,2-mannosyltransferase activity"/>
    <property type="evidence" value="ECO:0007669"/>
    <property type="project" value="InterPro"/>
</dbReference>
<organism evidence="2 3">
    <name type="scientific">Natrinema versiforme JCM 10478</name>
    <dbReference type="NCBI Taxonomy" id="1227496"/>
    <lineage>
        <taxon>Archaea</taxon>
        <taxon>Methanobacteriati</taxon>
        <taxon>Methanobacteriota</taxon>
        <taxon>Stenosarchaea group</taxon>
        <taxon>Halobacteria</taxon>
        <taxon>Halobacteriales</taxon>
        <taxon>Natrialbaceae</taxon>
        <taxon>Natrinema</taxon>
    </lineage>
</organism>
<dbReference type="Proteomes" id="UP000011632">
    <property type="component" value="Unassembled WGS sequence"/>
</dbReference>
<dbReference type="InterPro" id="IPR001296">
    <property type="entry name" value="Glyco_trans_1"/>
</dbReference>
<keyword evidence="2" id="KW-0808">Transferase</keyword>
<dbReference type="Gene3D" id="3.40.50.2000">
    <property type="entry name" value="Glycogen Phosphorylase B"/>
    <property type="match status" value="2"/>
</dbReference>
<comment type="caution">
    <text evidence="2">The sequence shown here is derived from an EMBL/GenBank/DDBJ whole genome shotgun (WGS) entry which is preliminary data.</text>
</comment>
<name>L9Y057_9EURY</name>
<dbReference type="AlphaFoldDB" id="L9Y057"/>
<accession>L9Y057</accession>